<dbReference type="EMBL" id="FRCL01000001">
    <property type="protein sequence ID" value="SHL79546.1"/>
    <property type="molecule type" value="Genomic_DNA"/>
</dbReference>
<accession>A0A1M7DJ52</accession>
<sequence length="34" mass="3786">MPFLKYSNISINKIQLVLFKDSGAGAKIVEMVMV</sequence>
<gene>
    <name evidence="1" type="ORF">SAMN05216269_101136</name>
</gene>
<dbReference type="Proteomes" id="UP000184092">
    <property type="component" value="Unassembled WGS sequence"/>
</dbReference>
<organism evidence="1 2">
    <name type="scientific">Flavobacterium xinjiangense</name>
    <dbReference type="NCBI Taxonomy" id="178356"/>
    <lineage>
        <taxon>Bacteria</taxon>
        <taxon>Pseudomonadati</taxon>
        <taxon>Bacteroidota</taxon>
        <taxon>Flavobacteriia</taxon>
        <taxon>Flavobacteriales</taxon>
        <taxon>Flavobacteriaceae</taxon>
        <taxon>Flavobacterium</taxon>
    </lineage>
</organism>
<evidence type="ECO:0000313" key="2">
    <source>
        <dbReference type="Proteomes" id="UP000184092"/>
    </source>
</evidence>
<name>A0A1M7DJ52_9FLAO</name>
<proteinExistence type="predicted"/>
<reference evidence="2" key="1">
    <citation type="submission" date="2016-11" db="EMBL/GenBank/DDBJ databases">
        <authorList>
            <person name="Varghese N."/>
            <person name="Submissions S."/>
        </authorList>
    </citation>
    <scope>NUCLEOTIDE SEQUENCE [LARGE SCALE GENOMIC DNA]</scope>
    <source>
        <strain evidence="2">CGMCC 1.2749</strain>
    </source>
</reference>
<evidence type="ECO:0000313" key="1">
    <source>
        <dbReference type="EMBL" id="SHL79546.1"/>
    </source>
</evidence>
<protein>
    <submittedName>
        <fullName evidence="1">Uncharacterized protein</fullName>
    </submittedName>
</protein>
<dbReference type="AlphaFoldDB" id="A0A1M7DJ52"/>
<keyword evidence="2" id="KW-1185">Reference proteome</keyword>